<accession>A0A9W5B714</accession>
<organism evidence="1 2">
    <name type="scientific">Agrobacterium genomosp. 2 str. CFBP 5494</name>
    <dbReference type="NCBI Taxonomy" id="1183436"/>
    <lineage>
        <taxon>Bacteria</taxon>
        <taxon>Pseudomonadati</taxon>
        <taxon>Pseudomonadota</taxon>
        <taxon>Alphaproteobacteria</taxon>
        <taxon>Hyphomicrobiales</taxon>
        <taxon>Rhizobiaceae</taxon>
        <taxon>Rhizobium/Agrobacterium group</taxon>
        <taxon>Agrobacterium</taxon>
        <taxon>Agrobacterium tumefaciens complex</taxon>
    </lineage>
</organism>
<gene>
    <name evidence="1" type="ORF">AGR2A_pa30033</name>
</gene>
<evidence type="ECO:0000313" key="1">
    <source>
        <dbReference type="EMBL" id="CUX01786.1"/>
    </source>
</evidence>
<proteinExistence type="predicted"/>
<dbReference type="AlphaFoldDB" id="A0A9W5B714"/>
<comment type="caution">
    <text evidence="1">The sequence shown here is derived from an EMBL/GenBank/DDBJ whole genome shotgun (WGS) entry which is preliminary data.</text>
</comment>
<keyword evidence="2" id="KW-1185">Reference proteome</keyword>
<protein>
    <submittedName>
        <fullName evidence="1">Uncharacterized protein</fullName>
    </submittedName>
</protein>
<dbReference type="EMBL" id="FBVY01000041">
    <property type="protein sequence ID" value="CUX01786.1"/>
    <property type="molecule type" value="Genomic_DNA"/>
</dbReference>
<reference evidence="1 2" key="1">
    <citation type="submission" date="2016-01" db="EMBL/GenBank/DDBJ databases">
        <authorList>
            <person name="Regsiter A."/>
            <person name="william w."/>
        </authorList>
    </citation>
    <scope>NUCLEOTIDE SEQUENCE [LARGE SCALE GENOMIC DNA]</scope>
    <source>
        <strain evidence="1 2">CFBP 5494</strain>
    </source>
</reference>
<dbReference type="Proteomes" id="UP000191933">
    <property type="component" value="Unassembled WGS sequence"/>
</dbReference>
<name>A0A9W5B714_9HYPH</name>
<sequence>MLLVASQNCAERDIASNIGIIEPDDIENAFARMLTGDVSYRFVMRLVARATRVIGRSELNAQTDRIEHRRVNRPAGYGIADPVQLEPVVASRAKRGWAG</sequence>
<evidence type="ECO:0000313" key="2">
    <source>
        <dbReference type="Proteomes" id="UP000191933"/>
    </source>
</evidence>